<evidence type="ECO:0000313" key="10">
    <source>
        <dbReference type="Proteomes" id="UP000678499"/>
    </source>
</evidence>
<evidence type="ECO:0000256" key="7">
    <source>
        <dbReference type="ARBA" id="ARBA00022801"/>
    </source>
</evidence>
<dbReference type="Gene3D" id="3.40.970.10">
    <property type="entry name" value="Ribonuclease H1, N-terminal domain"/>
    <property type="match status" value="1"/>
</dbReference>
<dbReference type="EMBL" id="OA885368">
    <property type="protein sequence ID" value="CAD7281969.1"/>
    <property type="molecule type" value="Genomic_DNA"/>
</dbReference>
<dbReference type="InterPro" id="IPR002156">
    <property type="entry name" value="RNaseH_domain"/>
</dbReference>
<organism evidence="9">
    <name type="scientific">Notodromas monacha</name>
    <dbReference type="NCBI Taxonomy" id="399045"/>
    <lineage>
        <taxon>Eukaryota</taxon>
        <taxon>Metazoa</taxon>
        <taxon>Ecdysozoa</taxon>
        <taxon>Arthropoda</taxon>
        <taxon>Crustacea</taxon>
        <taxon>Oligostraca</taxon>
        <taxon>Ostracoda</taxon>
        <taxon>Podocopa</taxon>
        <taxon>Podocopida</taxon>
        <taxon>Cypridocopina</taxon>
        <taxon>Cypridoidea</taxon>
        <taxon>Cyprididae</taxon>
        <taxon>Notodromas</taxon>
    </lineage>
</organism>
<evidence type="ECO:0000256" key="5">
    <source>
        <dbReference type="ARBA" id="ARBA00022723"/>
    </source>
</evidence>
<dbReference type="Pfam" id="PF00075">
    <property type="entry name" value="RNase_H"/>
    <property type="match status" value="1"/>
</dbReference>
<dbReference type="InterPro" id="IPR036397">
    <property type="entry name" value="RNaseH_sf"/>
</dbReference>
<proteinExistence type="inferred from homology"/>
<evidence type="ECO:0000256" key="3">
    <source>
        <dbReference type="ARBA" id="ARBA00012180"/>
    </source>
</evidence>
<dbReference type="AlphaFoldDB" id="A0A7R9BWY2"/>
<dbReference type="InterPro" id="IPR037056">
    <property type="entry name" value="RNase_H1_N_sf"/>
</dbReference>
<dbReference type="EMBL" id="CAJPEX010003331">
    <property type="protein sequence ID" value="CAG0922121.1"/>
    <property type="molecule type" value="Genomic_DNA"/>
</dbReference>
<feature type="non-terminal residue" evidence="9">
    <location>
        <position position="214"/>
    </location>
</feature>
<dbReference type="EC" id="3.1.26.4" evidence="3"/>
<dbReference type="InterPro" id="IPR012337">
    <property type="entry name" value="RNaseH-like_sf"/>
</dbReference>
<keyword evidence="5" id="KW-0479">Metal-binding</keyword>
<evidence type="ECO:0000256" key="1">
    <source>
        <dbReference type="ARBA" id="ARBA00000077"/>
    </source>
</evidence>
<name>A0A7R9BWY2_9CRUS</name>
<evidence type="ECO:0000259" key="8">
    <source>
        <dbReference type="PROSITE" id="PS50879"/>
    </source>
</evidence>
<dbReference type="Gene3D" id="3.30.420.10">
    <property type="entry name" value="Ribonuclease H-like superfamily/Ribonuclease H"/>
    <property type="match status" value="1"/>
</dbReference>
<reference evidence="9" key="1">
    <citation type="submission" date="2020-11" db="EMBL/GenBank/DDBJ databases">
        <authorList>
            <person name="Tran Van P."/>
        </authorList>
    </citation>
    <scope>NUCLEOTIDE SEQUENCE</scope>
</reference>
<accession>A0A7R9BWY2</accession>
<protein>
    <recommendedName>
        <fullName evidence="3">ribonuclease H</fullName>
        <ecNumber evidence="3">3.1.26.4</ecNumber>
    </recommendedName>
</protein>
<sequence length="214" mass="24194">NISEPLSVPGTSNRAELTAVLYAIHIAKEAGLSKLEVRTDSKYAKNCVTVWLPKWKGNNWQTTANKDVLNQNEIRAIDEAFNYVEVKFKWIRGHSKEKGNEAADRLARLVRKQGKKISTEVRLNLVPSCFENSEWKCSPLVSVRYYADWSPYAGQKVSAAGFTILGVGECEQRVSRFSLAEYRNFNTPEEAENYMNVLARTLIPAILISVVYLC</sequence>
<comment type="similarity">
    <text evidence="2">Belongs to the RNase H family.</text>
</comment>
<evidence type="ECO:0000256" key="4">
    <source>
        <dbReference type="ARBA" id="ARBA00022722"/>
    </source>
</evidence>
<keyword evidence="6" id="KW-0255">Endonuclease</keyword>
<keyword evidence="10" id="KW-1185">Reference proteome</keyword>
<comment type="catalytic activity">
    <reaction evidence="1">
        <text>Endonucleolytic cleavage to 5'-phosphomonoester.</text>
        <dbReference type="EC" id="3.1.26.4"/>
    </reaction>
</comment>
<dbReference type="GO" id="GO:0003676">
    <property type="term" value="F:nucleic acid binding"/>
    <property type="evidence" value="ECO:0007669"/>
    <property type="project" value="InterPro"/>
</dbReference>
<dbReference type="PANTHER" id="PTHR10642:SF26">
    <property type="entry name" value="RIBONUCLEASE H1"/>
    <property type="match status" value="1"/>
</dbReference>
<dbReference type="PANTHER" id="PTHR10642">
    <property type="entry name" value="RIBONUCLEASE H1"/>
    <property type="match status" value="1"/>
</dbReference>
<dbReference type="PROSITE" id="PS50879">
    <property type="entry name" value="RNASE_H_1"/>
    <property type="match status" value="1"/>
</dbReference>
<evidence type="ECO:0000256" key="2">
    <source>
        <dbReference type="ARBA" id="ARBA00005300"/>
    </source>
</evidence>
<feature type="domain" description="RNase H type-1" evidence="8">
    <location>
        <begin position="1"/>
        <end position="112"/>
    </location>
</feature>
<dbReference type="CDD" id="cd09280">
    <property type="entry name" value="RNase_HI_eukaryote_like"/>
    <property type="match status" value="1"/>
</dbReference>
<evidence type="ECO:0000313" key="9">
    <source>
        <dbReference type="EMBL" id="CAD7281969.1"/>
    </source>
</evidence>
<keyword evidence="4" id="KW-0540">Nuclease</keyword>
<evidence type="ECO:0000256" key="6">
    <source>
        <dbReference type="ARBA" id="ARBA00022759"/>
    </source>
</evidence>
<dbReference type="GO" id="GO:0046872">
    <property type="term" value="F:metal ion binding"/>
    <property type="evidence" value="ECO:0007669"/>
    <property type="project" value="UniProtKB-KW"/>
</dbReference>
<dbReference type="GO" id="GO:0043137">
    <property type="term" value="P:DNA replication, removal of RNA primer"/>
    <property type="evidence" value="ECO:0007669"/>
    <property type="project" value="TreeGrafter"/>
</dbReference>
<gene>
    <name evidence="9" type="ORF">NMOB1V02_LOCUS9602</name>
</gene>
<dbReference type="SUPFAM" id="SSF53098">
    <property type="entry name" value="Ribonuclease H-like"/>
    <property type="match status" value="1"/>
</dbReference>
<dbReference type="OrthoDB" id="6340616at2759"/>
<feature type="non-terminal residue" evidence="9">
    <location>
        <position position="1"/>
    </location>
</feature>
<keyword evidence="7" id="KW-0378">Hydrolase</keyword>
<dbReference type="GO" id="GO:0004523">
    <property type="term" value="F:RNA-DNA hybrid ribonuclease activity"/>
    <property type="evidence" value="ECO:0007669"/>
    <property type="project" value="UniProtKB-EC"/>
</dbReference>
<dbReference type="InterPro" id="IPR050092">
    <property type="entry name" value="RNase_H"/>
</dbReference>
<dbReference type="Proteomes" id="UP000678499">
    <property type="component" value="Unassembled WGS sequence"/>
</dbReference>